<evidence type="ECO:0000256" key="3">
    <source>
        <dbReference type="ARBA" id="ARBA00014962"/>
    </source>
</evidence>
<dbReference type="Proteomes" id="UP000595917">
    <property type="component" value="Chromosome"/>
</dbReference>
<evidence type="ECO:0000256" key="10">
    <source>
        <dbReference type="ARBA" id="ARBA00023136"/>
    </source>
</evidence>
<keyword evidence="9" id="KW-0811">Translocation</keyword>
<proteinExistence type="inferred from homology"/>
<dbReference type="PANTHER" id="PTHR33909">
    <property type="entry name" value="SEC TRANSLOCON ACCESSORY COMPLEX SUBUNIT YAJC"/>
    <property type="match status" value="1"/>
</dbReference>
<sequence>MNSFMLSLLMGMPDGSGGAASGSFISTLIPFALIILIFYFLIIRPQNKKQKETQRMLDALKKGDKIVTIGGIHGVVQSVKDGSVIVKVDESTKMEFSRSAISSVNAPSAPKAEKEDKKADKSEKIEDKDGDSTEDSDDSK</sequence>
<dbReference type="EMBL" id="CP067089">
    <property type="protein sequence ID" value="QQO11211.1"/>
    <property type="molecule type" value="Genomic_DNA"/>
</dbReference>
<feature type="compositionally biased region" description="Basic and acidic residues" evidence="11">
    <location>
        <begin position="111"/>
        <end position="131"/>
    </location>
</feature>
<keyword evidence="7" id="KW-0653">Protein transport</keyword>
<feature type="transmembrane region" description="Helical" evidence="12">
    <location>
        <begin position="20"/>
        <end position="42"/>
    </location>
</feature>
<name>A0A7T8BCA1_9SPIR</name>
<comment type="subcellular location">
    <subcellularLocation>
        <location evidence="1">Cell membrane</location>
        <topology evidence="1">Single-pass membrane protein</topology>
    </subcellularLocation>
</comment>
<accession>A0A7T8BCA1</accession>
<keyword evidence="8 12" id="KW-1133">Transmembrane helix</keyword>
<dbReference type="InterPro" id="IPR003849">
    <property type="entry name" value="Preprotein_translocase_YajC"/>
</dbReference>
<dbReference type="RefSeq" id="WP_215628520.1">
    <property type="nucleotide sequence ID" value="NZ_CP067089.2"/>
</dbReference>
<evidence type="ECO:0000256" key="8">
    <source>
        <dbReference type="ARBA" id="ARBA00022989"/>
    </source>
</evidence>
<dbReference type="AlphaFoldDB" id="A0A7T8BCA1"/>
<evidence type="ECO:0000256" key="6">
    <source>
        <dbReference type="ARBA" id="ARBA00022692"/>
    </source>
</evidence>
<dbReference type="GO" id="GO:0015031">
    <property type="term" value="P:protein transport"/>
    <property type="evidence" value="ECO:0007669"/>
    <property type="project" value="UniProtKB-KW"/>
</dbReference>
<evidence type="ECO:0000313" key="13">
    <source>
        <dbReference type="EMBL" id="QQO11211.1"/>
    </source>
</evidence>
<evidence type="ECO:0000256" key="5">
    <source>
        <dbReference type="ARBA" id="ARBA00022475"/>
    </source>
</evidence>
<feature type="region of interest" description="Disordered" evidence="11">
    <location>
        <begin position="95"/>
        <end position="140"/>
    </location>
</feature>
<dbReference type="PANTHER" id="PTHR33909:SF1">
    <property type="entry name" value="SEC TRANSLOCON ACCESSORY COMPLEX SUBUNIT YAJC"/>
    <property type="match status" value="1"/>
</dbReference>
<keyword evidence="6 12" id="KW-0812">Transmembrane</keyword>
<dbReference type="SMART" id="SM01323">
    <property type="entry name" value="YajC"/>
    <property type="match status" value="1"/>
</dbReference>
<keyword evidence="10 12" id="KW-0472">Membrane</keyword>
<evidence type="ECO:0000256" key="11">
    <source>
        <dbReference type="SAM" id="MobiDB-lite"/>
    </source>
</evidence>
<keyword evidence="5" id="KW-1003">Cell membrane</keyword>
<organism evidence="13 14">
    <name type="scientific">Breznakiella homolactica</name>
    <dbReference type="NCBI Taxonomy" id="2798577"/>
    <lineage>
        <taxon>Bacteria</taxon>
        <taxon>Pseudomonadati</taxon>
        <taxon>Spirochaetota</taxon>
        <taxon>Spirochaetia</taxon>
        <taxon>Spirochaetales</taxon>
        <taxon>Breznakiellaceae</taxon>
        <taxon>Breznakiella</taxon>
    </lineage>
</organism>
<evidence type="ECO:0000256" key="1">
    <source>
        <dbReference type="ARBA" id="ARBA00004162"/>
    </source>
</evidence>
<dbReference type="NCBIfam" id="TIGR00739">
    <property type="entry name" value="yajC"/>
    <property type="match status" value="1"/>
</dbReference>
<evidence type="ECO:0000313" key="14">
    <source>
        <dbReference type="Proteomes" id="UP000595917"/>
    </source>
</evidence>
<protein>
    <recommendedName>
        <fullName evidence="3">Sec translocon accessory complex subunit YajC</fullName>
    </recommendedName>
</protein>
<comment type="similarity">
    <text evidence="2">Belongs to the YajC family.</text>
</comment>
<evidence type="ECO:0000256" key="4">
    <source>
        <dbReference type="ARBA" id="ARBA00022448"/>
    </source>
</evidence>
<evidence type="ECO:0000256" key="12">
    <source>
        <dbReference type="SAM" id="Phobius"/>
    </source>
</evidence>
<dbReference type="KEGG" id="bhc:JFL75_09980"/>
<evidence type="ECO:0000256" key="2">
    <source>
        <dbReference type="ARBA" id="ARBA00006742"/>
    </source>
</evidence>
<dbReference type="PRINTS" id="PR01853">
    <property type="entry name" value="YAJCTRNLCASE"/>
</dbReference>
<gene>
    <name evidence="13" type="primary">yajC</name>
    <name evidence="13" type="ORF">JFL75_09980</name>
</gene>
<evidence type="ECO:0000256" key="9">
    <source>
        <dbReference type="ARBA" id="ARBA00023010"/>
    </source>
</evidence>
<evidence type="ECO:0000256" key="7">
    <source>
        <dbReference type="ARBA" id="ARBA00022927"/>
    </source>
</evidence>
<reference evidence="13" key="1">
    <citation type="submission" date="2021-01" db="EMBL/GenBank/DDBJ databases">
        <title>Description of Breznakiella homolactica.</title>
        <authorList>
            <person name="Song Y."/>
            <person name="Brune A."/>
        </authorList>
    </citation>
    <scope>NUCLEOTIDE SEQUENCE</scope>
    <source>
        <strain evidence="13">RmG30</strain>
    </source>
</reference>
<keyword evidence="4" id="KW-0813">Transport</keyword>
<dbReference type="GO" id="GO:0005886">
    <property type="term" value="C:plasma membrane"/>
    <property type="evidence" value="ECO:0007669"/>
    <property type="project" value="UniProtKB-SubCell"/>
</dbReference>
<dbReference type="Pfam" id="PF02699">
    <property type="entry name" value="YajC"/>
    <property type="match status" value="1"/>
</dbReference>
<keyword evidence="14" id="KW-1185">Reference proteome</keyword>